<dbReference type="AlphaFoldDB" id="E1RBP2"/>
<dbReference type="HOGENOM" id="CLU_013985_34_9_12"/>
<feature type="domain" description="N-acetyltransferase" evidence="1">
    <location>
        <begin position="5"/>
        <end position="159"/>
    </location>
</feature>
<accession>E1RBP2</accession>
<evidence type="ECO:0000313" key="3">
    <source>
        <dbReference type="Proteomes" id="UP000002318"/>
    </source>
</evidence>
<dbReference type="InterPro" id="IPR016181">
    <property type="entry name" value="Acyl_CoA_acyltransferase"/>
</dbReference>
<sequence length="159" mass="18360">MRGHVIIRKIEAKDRNTYIVMSRQFYRSDAVLHDIPDAHFHKTFDVIIGGSPYADAYIFEVEQQVVGYALLSFTYSNEAGGLVLLIEEVYILPEYQKQGLGKEFLAFVEAHYRGDVALIRLEVEKSNKVALQLYKKVGFTKVDYIQLYKKTAKVKPHRE</sequence>
<dbReference type="STRING" id="573413.Spirs_0629"/>
<dbReference type="Proteomes" id="UP000002318">
    <property type="component" value="Chromosome"/>
</dbReference>
<organism evidence="2 3">
    <name type="scientific">Sediminispirochaeta smaragdinae (strain DSM 11293 / JCM 15392 / SEBR 4228)</name>
    <name type="common">Spirochaeta smaragdinae</name>
    <dbReference type="NCBI Taxonomy" id="573413"/>
    <lineage>
        <taxon>Bacteria</taxon>
        <taxon>Pseudomonadati</taxon>
        <taxon>Spirochaetota</taxon>
        <taxon>Spirochaetia</taxon>
        <taxon>Spirochaetales</taxon>
        <taxon>Spirochaetaceae</taxon>
        <taxon>Sediminispirochaeta</taxon>
    </lineage>
</organism>
<reference evidence="2 3" key="1">
    <citation type="journal article" date="2010" name="Stand. Genomic Sci.">
        <title>Complete genome sequence of Spirochaeta smaragdinae type strain (SEBR 4228).</title>
        <authorList>
            <person name="Mavromatis K."/>
            <person name="Yasawong M."/>
            <person name="Chertkov O."/>
            <person name="Lapidus A."/>
            <person name="Lucas S."/>
            <person name="Nolan M."/>
            <person name="Del Rio T.G."/>
            <person name="Tice H."/>
            <person name="Cheng J.F."/>
            <person name="Pitluck S."/>
            <person name="Liolios K."/>
            <person name="Ivanova N."/>
            <person name="Tapia R."/>
            <person name="Han C."/>
            <person name="Bruce D."/>
            <person name="Goodwin L."/>
            <person name="Pati A."/>
            <person name="Chen A."/>
            <person name="Palaniappan K."/>
            <person name="Land M."/>
            <person name="Hauser L."/>
            <person name="Chang Y.J."/>
            <person name="Jeffries C.D."/>
            <person name="Detter J.C."/>
            <person name="Rohde M."/>
            <person name="Brambilla E."/>
            <person name="Spring S."/>
            <person name="Goker M."/>
            <person name="Sikorski J."/>
            <person name="Woyke T."/>
            <person name="Bristow J."/>
            <person name="Eisen J.A."/>
            <person name="Markowitz V."/>
            <person name="Hugenholtz P."/>
            <person name="Klenk H.P."/>
            <person name="Kyrpides N.C."/>
        </authorList>
    </citation>
    <scope>NUCLEOTIDE SEQUENCE [LARGE SCALE GENOMIC DNA]</scope>
    <source>
        <strain evidence="3">DSM 11293 / JCM 15392 / SEBR 4228</strain>
    </source>
</reference>
<evidence type="ECO:0000259" key="1">
    <source>
        <dbReference type="PROSITE" id="PS51186"/>
    </source>
</evidence>
<dbReference type="SUPFAM" id="SSF55729">
    <property type="entry name" value="Acyl-CoA N-acyltransferases (Nat)"/>
    <property type="match status" value="1"/>
</dbReference>
<dbReference type="eggNOG" id="COG0456">
    <property type="taxonomic scope" value="Bacteria"/>
</dbReference>
<dbReference type="PANTHER" id="PTHR43617">
    <property type="entry name" value="L-AMINO ACID N-ACETYLTRANSFERASE"/>
    <property type="match status" value="1"/>
</dbReference>
<gene>
    <name evidence="2" type="ordered locus">Spirs_0629</name>
</gene>
<protein>
    <submittedName>
        <fullName evidence="2">GCN5-related N-acetyltransferase</fullName>
    </submittedName>
</protein>
<dbReference type="KEGG" id="ssm:Spirs_0629"/>
<dbReference type="Pfam" id="PF00583">
    <property type="entry name" value="Acetyltransf_1"/>
    <property type="match status" value="1"/>
</dbReference>
<dbReference type="CDD" id="cd04301">
    <property type="entry name" value="NAT_SF"/>
    <property type="match status" value="1"/>
</dbReference>
<keyword evidence="3" id="KW-1185">Reference proteome</keyword>
<evidence type="ECO:0000313" key="2">
    <source>
        <dbReference type="EMBL" id="ADK79772.1"/>
    </source>
</evidence>
<dbReference type="PANTHER" id="PTHR43617:SF20">
    <property type="entry name" value="N-ALPHA-ACETYLTRANSFERASE RIMI"/>
    <property type="match status" value="1"/>
</dbReference>
<dbReference type="PROSITE" id="PS51186">
    <property type="entry name" value="GNAT"/>
    <property type="match status" value="1"/>
</dbReference>
<proteinExistence type="predicted"/>
<dbReference type="Gene3D" id="3.40.630.30">
    <property type="match status" value="1"/>
</dbReference>
<dbReference type="InterPro" id="IPR000182">
    <property type="entry name" value="GNAT_dom"/>
</dbReference>
<dbReference type="EMBL" id="CP002116">
    <property type="protein sequence ID" value="ADK79772.1"/>
    <property type="molecule type" value="Genomic_DNA"/>
</dbReference>
<dbReference type="InterPro" id="IPR050276">
    <property type="entry name" value="MshD_Acetyltransferase"/>
</dbReference>
<name>E1RBP2_SEDSS</name>
<dbReference type="GO" id="GO:0016747">
    <property type="term" value="F:acyltransferase activity, transferring groups other than amino-acyl groups"/>
    <property type="evidence" value="ECO:0007669"/>
    <property type="project" value="InterPro"/>
</dbReference>